<feature type="domain" description="Glutaredoxin" evidence="1">
    <location>
        <begin position="41"/>
        <end position="98"/>
    </location>
</feature>
<sequence length="116" mass="13050">MQALVVAAILLAAAWFVSPVFGGRQKPWSALRRGQDHEPGVVIFWRPGCVYCIRMMATLGRTRRKAQWVNIWRDAEAAAFVREHNDGNETVPTVILRDGVVTNPDPEAVRRELVRG</sequence>
<dbReference type="PROSITE" id="PS51354">
    <property type="entry name" value="GLUTAREDOXIN_2"/>
    <property type="match status" value="1"/>
</dbReference>
<keyword evidence="3" id="KW-1185">Reference proteome</keyword>
<protein>
    <submittedName>
        <fullName evidence="2">Glutaredoxin</fullName>
    </submittedName>
</protein>
<dbReference type="AlphaFoldDB" id="A0A1H1DCH5"/>
<dbReference type="GO" id="GO:0009055">
    <property type="term" value="F:electron transfer activity"/>
    <property type="evidence" value="ECO:0007669"/>
    <property type="project" value="TreeGrafter"/>
</dbReference>
<dbReference type="InterPro" id="IPR036249">
    <property type="entry name" value="Thioredoxin-like_sf"/>
</dbReference>
<accession>A0A1H1DCH5</accession>
<dbReference type="GO" id="GO:0045454">
    <property type="term" value="P:cell redox homeostasis"/>
    <property type="evidence" value="ECO:0007669"/>
    <property type="project" value="TreeGrafter"/>
</dbReference>
<dbReference type="Proteomes" id="UP000181917">
    <property type="component" value="Unassembled WGS sequence"/>
</dbReference>
<dbReference type="PANTHER" id="PTHR34386">
    <property type="entry name" value="GLUTAREDOXIN"/>
    <property type="match status" value="1"/>
</dbReference>
<evidence type="ECO:0000313" key="3">
    <source>
        <dbReference type="Proteomes" id="UP000181917"/>
    </source>
</evidence>
<dbReference type="InterPro" id="IPR051548">
    <property type="entry name" value="Grx-like_ET"/>
</dbReference>
<dbReference type="STRING" id="37928.SAMN04489742_2377"/>
<dbReference type="InterPro" id="IPR002109">
    <property type="entry name" value="Glutaredoxin"/>
</dbReference>
<gene>
    <name evidence="2" type="ORF">SAMN04489742_2377</name>
</gene>
<dbReference type="EMBL" id="FNKH01000002">
    <property type="protein sequence ID" value="SDQ74193.1"/>
    <property type="molecule type" value="Genomic_DNA"/>
</dbReference>
<proteinExistence type="predicted"/>
<dbReference type="Pfam" id="PF00462">
    <property type="entry name" value="Glutaredoxin"/>
    <property type="match status" value="1"/>
</dbReference>
<dbReference type="PANTHER" id="PTHR34386:SF1">
    <property type="entry name" value="GLUTAREDOXIN-LIKE PROTEIN NRDH"/>
    <property type="match status" value="1"/>
</dbReference>
<dbReference type="Gene3D" id="3.40.30.10">
    <property type="entry name" value="Glutaredoxin"/>
    <property type="match status" value="1"/>
</dbReference>
<dbReference type="SUPFAM" id="SSF52833">
    <property type="entry name" value="Thioredoxin-like"/>
    <property type="match status" value="1"/>
</dbReference>
<name>A0A1H1DCH5_9MICC</name>
<reference evidence="2 3" key="1">
    <citation type="submission" date="2016-10" db="EMBL/GenBank/DDBJ databases">
        <authorList>
            <person name="de Groot N.N."/>
        </authorList>
    </citation>
    <scope>NUCLEOTIDE SEQUENCE [LARGE SCALE GENOMIC DNA]</scope>
    <source>
        <strain evidence="2 3">DSM 20117</strain>
    </source>
</reference>
<organism evidence="2 3">
    <name type="scientific">Crystallibacter crystallopoietes</name>
    <dbReference type="NCBI Taxonomy" id="37928"/>
    <lineage>
        <taxon>Bacteria</taxon>
        <taxon>Bacillati</taxon>
        <taxon>Actinomycetota</taxon>
        <taxon>Actinomycetes</taxon>
        <taxon>Micrococcales</taxon>
        <taxon>Micrococcaceae</taxon>
        <taxon>Crystallibacter</taxon>
    </lineage>
</organism>
<evidence type="ECO:0000313" key="2">
    <source>
        <dbReference type="EMBL" id="SDQ74193.1"/>
    </source>
</evidence>
<dbReference type="RefSeq" id="WP_244520193.1">
    <property type="nucleotide sequence ID" value="NZ_FNKH01000002.1"/>
</dbReference>
<evidence type="ECO:0000259" key="1">
    <source>
        <dbReference type="Pfam" id="PF00462"/>
    </source>
</evidence>